<keyword evidence="2" id="KW-0472">Membrane</keyword>
<feature type="transmembrane region" description="Helical" evidence="2">
    <location>
        <begin position="467"/>
        <end position="486"/>
    </location>
</feature>
<evidence type="ECO:0000256" key="1">
    <source>
        <dbReference type="SAM" id="MobiDB-lite"/>
    </source>
</evidence>
<keyword evidence="4" id="KW-1185">Reference proteome</keyword>
<accession>A0A939T459</accession>
<evidence type="ECO:0000313" key="4">
    <source>
        <dbReference type="Proteomes" id="UP000669179"/>
    </source>
</evidence>
<dbReference type="RefSeq" id="WP_208256920.1">
    <property type="nucleotide sequence ID" value="NZ_JAGEOJ010000007.1"/>
</dbReference>
<organism evidence="3 4">
    <name type="scientific">Actinomadura barringtoniae</name>
    <dbReference type="NCBI Taxonomy" id="1427535"/>
    <lineage>
        <taxon>Bacteria</taxon>
        <taxon>Bacillati</taxon>
        <taxon>Actinomycetota</taxon>
        <taxon>Actinomycetes</taxon>
        <taxon>Streptosporangiales</taxon>
        <taxon>Thermomonosporaceae</taxon>
        <taxon>Actinomadura</taxon>
    </lineage>
</organism>
<gene>
    <name evidence="3" type="ORF">J4573_18460</name>
</gene>
<dbReference type="Pfam" id="PF13576">
    <property type="entry name" value="Pentapeptide_3"/>
    <property type="match status" value="1"/>
</dbReference>
<keyword evidence="2" id="KW-0812">Transmembrane</keyword>
<protein>
    <submittedName>
        <fullName evidence="3">Pentapeptide repeat-containing protein</fullName>
    </submittedName>
</protein>
<dbReference type="InterPro" id="IPR001646">
    <property type="entry name" value="5peptide_repeat"/>
</dbReference>
<feature type="region of interest" description="Disordered" evidence="1">
    <location>
        <begin position="494"/>
        <end position="525"/>
    </location>
</feature>
<keyword evidence="2" id="KW-1133">Transmembrane helix</keyword>
<comment type="caution">
    <text evidence="3">The sequence shown here is derived from an EMBL/GenBank/DDBJ whole genome shotgun (WGS) entry which is preliminary data.</text>
</comment>
<dbReference type="Proteomes" id="UP000669179">
    <property type="component" value="Unassembled WGS sequence"/>
</dbReference>
<name>A0A939T459_9ACTN</name>
<feature type="compositionally biased region" description="Basic residues" evidence="1">
    <location>
        <begin position="494"/>
        <end position="509"/>
    </location>
</feature>
<dbReference type="AlphaFoldDB" id="A0A939T459"/>
<evidence type="ECO:0000256" key="2">
    <source>
        <dbReference type="SAM" id="Phobius"/>
    </source>
</evidence>
<sequence length="525" mass="57559">MTPRQHLSSQHHRPTLIEVSWPRCSVVYGCTGRAMEPFKGCAAHLRPEELSRVTRALRPGADLDLRGVTVPADLLAALLDAVTGPDRRPHLGRTRFDGAVLPPKSSLRGACFEGDSSFDGTCFMGSVSFFDVRFLGHVSFRGVRFAGNASFHGARFQRHASLDETVFAGDALFSEARWGADASFARAVFFGAAAFDRADFGRDAELQAACFGGAVSFRRVRVSRHARFERARFRHDLWLGPMAVGGRLCLTDVVAHGGLRVHAAARHVTARGATVRGAAEFRLRRAELDLEGLEVEGPMTIRTLAQPIPGVREPETTDGEATTVRLVSLHHTTAASLELEDVDLTRCRFLGLELRQADRLRLSGCCTFSTSAGSRWRRGGRGGRAILAEDAEDAEDVAPGSDDRERARELAVLYQRLAFATDGGLSRDFRYCALEIRRRTEEDQWRRLLLQLAWLTCGYGQRAGRTVASMAVLAVIVGGLIVYGGVSLPGRMHRPVTVHPHGRQHRAANRHPGSPNPTPSHGHER</sequence>
<proteinExistence type="predicted"/>
<dbReference type="EMBL" id="JAGEOJ010000007">
    <property type="protein sequence ID" value="MBO2449093.1"/>
    <property type="molecule type" value="Genomic_DNA"/>
</dbReference>
<evidence type="ECO:0000313" key="3">
    <source>
        <dbReference type="EMBL" id="MBO2449093.1"/>
    </source>
</evidence>
<dbReference type="Gene3D" id="2.160.20.80">
    <property type="entry name" value="E3 ubiquitin-protein ligase SopA"/>
    <property type="match status" value="1"/>
</dbReference>
<reference evidence="3" key="1">
    <citation type="submission" date="2021-03" db="EMBL/GenBank/DDBJ databases">
        <authorList>
            <person name="Kanchanasin P."/>
            <person name="Saeng-In P."/>
            <person name="Phongsopitanun W."/>
            <person name="Yuki M."/>
            <person name="Kudo T."/>
            <person name="Ohkuma M."/>
            <person name="Tanasupawat S."/>
        </authorList>
    </citation>
    <scope>NUCLEOTIDE SEQUENCE</scope>
    <source>
        <strain evidence="3">GKU 128</strain>
    </source>
</reference>